<protein>
    <submittedName>
        <fullName evidence="1">Uncharacterized protein</fullName>
    </submittedName>
</protein>
<evidence type="ECO:0000313" key="2">
    <source>
        <dbReference type="Proteomes" id="UP000018419"/>
    </source>
</evidence>
<keyword evidence="2" id="KW-1185">Reference proteome</keyword>
<accession>A0ABP2GQC0</accession>
<dbReference type="EMBL" id="ACVR01000002">
    <property type="protein sequence ID" value="EET83979.1"/>
    <property type="molecule type" value="Genomic_DNA"/>
</dbReference>
<proteinExistence type="predicted"/>
<sequence>MKFALYSKLSDRLSNHIFFHHVWKSYVADNSSLIFFSL</sequence>
<gene>
    <name evidence="1" type="ORF">ACIRA0001_1160</name>
</gene>
<dbReference type="Proteomes" id="UP000018419">
    <property type="component" value="Unassembled WGS sequence"/>
</dbReference>
<evidence type="ECO:0000313" key="1">
    <source>
        <dbReference type="EMBL" id="EET83979.1"/>
    </source>
</evidence>
<comment type="caution">
    <text evidence="1">The sequence shown here is derived from an EMBL/GenBank/DDBJ whole genome shotgun (WGS) entry which is preliminary data.</text>
</comment>
<name>A0ABP2GQC0_ACIRA</name>
<reference evidence="1 2" key="1">
    <citation type="submission" date="2009-07" db="EMBL/GenBank/DDBJ databases">
        <authorList>
            <person name="Madupu R."/>
            <person name="Durkin A.S."/>
            <person name="Torralba M."/>
            <person name="Methe B."/>
            <person name="Sutton G.G."/>
            <person name="Strausberg R.L."/>
            <person name="Nelson K.E."/>
        </authorList>
    </citation>
    <scope>NUCLEOTIDE SEQUENCE [LARGE SCALE GENOMIC DNA]</scope>
    <source>
        <strain evidence="1 2">SK82</strain>
    </source>
</reference>
<organism evidence="1 2">
    <name type="scientific">Acinetobacter radioresistens SK82</name>
    <dbReference type="NCBI Taxonomy" id="596318"/>
    <lineage>
        <taxon>Bacteria</taxon>
        <taxon>Pseudomonadati</taxon>
        <taxon>Pseudomonadota</taxon>
        <taxon>Gammaproteobacteria</taxon>
        <taxon>Moraxellales</taxon>
        <taxon>Moraxellaceae</taxon>
        <taxon>Acinetobacter</taxon>
    </lineage>
</organism>